<accession>A0A2L0EVY2</accession>
<dbReference type="InterPro" id="IPR018683">
    <property type="entry name" value="DUF2169"/>
</dbReference>
<organism evidence="3 4">
    <name type="scientific">Sorangium cellulosum</name>
    <name type="common">Polyangium cellulosum</name>
    <dbReference type="NCBI Taxonomy" id="56"/>
    <lineage>
        <taxon>Bacteria</taxon>
        <taxon>Pseudomonadati</taxon>
        <taxon>Myxococcota</taxon>
        <taxon>Polyangia</taxon>
        <taxon>Polyangiales</taxon>
        <taxon>Polyangiaceae</taxon>
        <taxon>Sorangium</taxon>
    </lineage>
</organism>
<gene>
    <name evidence="3" type="ORF">SOCE26_048730</name>
</gene>
<proteinExistence type="predicted"/>
<evidence type="ECO:0000313" key="4">
    <source>
        <dbReference type="Proteomes" id="UP000238348"/>
    </source>
</evidence>
<dbReference type="RefSeq" id="WP_104982101.1">
    <property type="nucleotide sequence ID" value="NZ_CP012673.1"/>
</dbReference>
<sequence length="339" mass="37561">MLALKNRTPFAAAIVPGLDREDYDTATVLVKGTFSLRSGARRLPIADEQAPITRGDEHHGDPATSSIRRESDTCPAKPGADIVLTGHAYAPPRKAESVDVALSVGRLRKVVRVFGDRRWFRAAGRFGISRPLPFDRMPLVYERAFGGADTSDPDPTNHVVERRNPVGTGLSTGQDEEQVERVLLPNLEDPAQLIESPGDRPPPAGFGVIGRAWLPRALHAGTYDDAWRAERFPFLPADFDERYHQAAHPDLIAPAPLAGGEPVVVQNASELGELRFSVPDVRLTITTRIKGVKRDHVPRLDTLHIEPDERRVVACFRITFRCPRSFLYLEEVLIREAAR</sequence>
<feature type="domain" description="DUF2169" evidence="2">
    <location>
        <begin position="24"/>
        <end position="317"/>
    </location>
</feature>
<dbReference type="OrthoDB" id="233093at2"/>
<dbReference type="Proteomes" id="UP000238348">
    <property type="component" value="Chromosome"/>
</dbReference>
<evidence type="ECO:0000256" key="1">
    <source>
        <dbReference type="SAM" id="MobiDB-lite"/>
    </source>
</evidence>
<dbReference type="EMBL" id="CP012673">
    <property type="protein sequence ID" value="AUX43425.1"/>
    <property type="molecule type" value="Genomic_DNA"/>
</dbReference>
<feature type="region of interest" description="Disordered" evidence="1">
    <location>
        <begin position="47"/>
        <end position="75"/>
    </location>
</feature>
<dbReference type="Pfam" id="PF09937">
    <property type="entry name" value="DUF2169"/>
    <property type="match status" value="1"/>
</dbReference>
<dbReference type="AlphaFoldDB" id="A0A2L0EVY2"/>
<feature type="compositionally biased region" description="Basic and acidic residues" evidence="1">
    <location>
        <begin position="54"/>
        <end position="72"/>
    </location>
</feature>
<reference evidence="3 4" key="1">
    <citation type="submission" date="2015-09" db="EMBL/GenBank/DDBJ databases">
        <title>Sorangium comparison.</title>
        <authorList>
            <person name="Zaburannyi N."/>
            <person name="Bunk B."/>
            <person name="Overmann J."/>
            <person name="Mueller R."/>
        </authorList>
    </citation>
    <scope>NUCLEOTIDE SEQUENCE [LARGE SCALE GENOMIC DNA]</scope>
    <source>
        <strain evidence="3 4">So ce26</strain>
    </source>
</reference>
<name>A0A2L0EVY2_SORCE</name>
<evidence type="ECO:0000259" key="2">
    <source>
        <dbReference type="Pfam" id="PF09937"/>
    </source>
</evidence>
<protein>
    <recommendedName>
        <fullName evidence="2">DUF2169 domain-containing protein</fullName>
    </recommendedName>
</protein>
<feature type="region of interest" description="Disordered" evidence="1">
    <location>
        <begin position="146"/>
        <end position="176"/>
    </location>
</feature>
<evidence type="ECO:0000313" key="3">
    <source>
        <dbReference type="EMBL" id="AUX43425.1"/>
    </source>
</evidence>